<dbReference type="Pfam" id="PF17853">
    <property type="entry name" value="GGDEF_2"/>
    <property type="match status" value="1"/>
</dbReference>
<dbReference type="InterPro" id="IPR020449">
    <property type="entry name" value="Tscrpt_reg_AraC-type_HTH"/>
</dbReference>
<name>A0A1G8EC96_ANETH</name>
<dbReference type="InterPro" id="IPR041522">
    <property type="entry name" value="CdaR_GGDEF"/>
</dbReference>
<evidence type="ECO:0000313" key="5">
    <source>
        <dbReference type="EMBL" id="QYY41845.1"/>
    </source>
</evidence>
<evidence type="ECO:0000313" key="7">
    <source>
        <dbReference type="Proteomes" id="UP000198956"/>
    </source>
</evidence>
<evidence type="ECO:0000259" key="4">
    <source>
        <dbReference type="PROSITE" id="PS01124"/>
    </source>
</evidence>
<keyword evidence="3" id="KW-0804">Transcription</keyword>
<dbReference type="GO" id="GO:0043565">
    <property type="term" value="F:sequence-specific DNA binding"/>
    <property type="evidence" value="ECO:0007669"/>
    <property type="project" value="InterPro"/>
</dbReference>
<evidence type="ECO:0000313" key="6">
    <source>
        <dbReference type="EMBL" id="SDH67513.1"/>
    </source>
</evidence>
<evidence type="ECO:0000256" key="3">
    <source>
        <dbReference type="ARBA" id="ARBA00023163"/>
    </source>
</evidence>
<dbReference type="PROSITE" id="PS00041">
    <property type="entry name" value="HTH_ARAC_FAMILY_1"/>
    <property type="match status" value="1"/>
</dbReference>
<dbReference type="SMART" id="SM00342">
    <property type="entry name" value="HTH_ARAC"/>
    <property type="match status" value="1"/>
</dbReference>
<evidence type="ECO:0000256" key="1">
    <source>
        <dbReference type="ARBA" id="ARBA00023015"/>
    </source>
</evidence>
<dbReference type="InterPro" id="IPR018062">
    <property type="entry name" value="HTH_AraC-typ_CS"/>
</dbReference>
<dbReference type="Gene3D" id="1.10.10.60">
    <property type="entry name" value="Homeodomain-like"/>
    <property type="match status" value="2"/>
</dbReference>
<dbReference type="Proteomes" id="UP000198956">
    <property type="component" value="Unassembled WGS sequence"/>
</dbReference>
<dbReference type="Pfam" id="PF12833">
    <property type="entry name" value="HTH_18"/>
    <property type="match status" value="1"/>
</dbReference>
<proteinExistence type="predicted"/>
<keyword evidence="1" id="KW-0805">Transcription regulation</keyword>
<dbReference type="OrthoDB" id="324626at2"/>
<dbReference type="EMBL" id="FNDE01000042">
    <property type="protein sequence ID" value="SDH67513.1"/>
    <property type="molecule type" value="Genomic_DNA"/>
</dbReference>
<reference evidence="5 8" key="2">
    <citation type="submission" date="2021-08" db="EMBL/GenBank/DDBJ databases">
        <title>Complete genome sequence of the strain Aneurinibacillus thermoaerophilus CCM 8960.</title>
        <authorList>
            <person name="Musilova J."/>
            <person name="Kourilova X."/>
            <person name="Pernicova I."/>
            <person name="Bezdicek M."/>
            <person name="Lengerova M."/>
            <person name="Obruca S."/>
            <person name="Sedlar K."/>
        </authorList>
    </citation>
    <scope>NUCLEOTIDE SEQUENCE [LARGE SCALE GENOMIC DNA]</scope>
    <source>
        <strain evidence="5 8">CCM 8960</strain>
    </source>
</reference>
<dbReference type="PRINTS" id="PR00032">
    <property type="entry name" value="HTHARAC"/>
</dbReference>
<protein>
    <submittedName>
        <fullName evidence="5">Helix-turn-helix domain-containing protein</fullName>
    </submittedName>
    <submittedName>
        <fullName evidence="6">Two-component system, response regulator YesN</fullName>
    </submittedName>
</protein>
<dbReference type="InterPro" id="IPR009057">
    <property type="entry name" value="Homeodomain-like_sf"/>
</dbReference>
<evidence type="ECO:0000313" key="8">
    <source>
        <dbReference type="Proteomes" id="UP000826616"/>
    </source>
</evidence>
<reference evidence="6 7" key="1">
    <citation type="submission" date="2016-10" db="EMBL/GenBank/DDBJ databases">
        <authorList>
            <person name="de Groot N.N."/>
        </authorList>
    </citation>
    <scope>NUCLEOTIDE SEQUENCE [LARGE SCALE GENOMIC DNA]</scope>
    <source>
        <strain evidence="6 7">L 420-91</strain>
    </source>
</reference>
<dbReference type="EMBL" id="CP080764">
    <property type="protein sequence ID" value="QYY41845.1"/>
    <property type="molecule type" value="Genomic_DNA"/>
</dbReference>
<dbReference type="GO" id="GO:0003700">
    <property type="term" value="F:DNA-binding transcription factor activity"/>
    <property type="evidence" value="ECO:0007669"/>
    <property type="project" value="InterPro"/>
</dbReference>
<evidence type="ECO:0000256" key="2">
    <source>
        <dbReference type="ARBA" id="ARBA00023125"/>
    </source>
</evidence>
<dbReference type="Proteomes" id="UP000826616">
    <property type="component" value="Chromosome"/>
</dbReference>
<feature type="domain" description="HTH araC/xylS-type" evidence="4">
    <location>
        <begin position="301"/>
        <end position="399"/>
    </location>
</feature>
<accession>A0A1G8EC96</accession>
<dbReference type="RefSeq" id="WP_057898134.1">
    <property type="nucleotide sequence ID" value="NZ_CP080764.1"/>
</dbReference>
<gene>
    <name evidence="5" type="ORF">K3F53_13160</name>
    <name evidence="6" type="ORF">SAMN04489735_104211</name>
</gene>
<dbReference type="PANTHER" id="PTHR43280:SF28">
    <property type="entry name" value="HTH-TYPE TRANSCRIPTIONAL ACTIVATOR RHAS"/>
    <property type="match status" value="1"/>
</dbReference>
<dbReference type="GeneID" id="97142326"/>
<organism evidence="6 7">
    <name type="scientific">Aneurinibacillus thermoaerophilus</name>
    <dbReference type="NCBI Taxonomy" id="143495"/>
    <lineage>
        <taxon>Bacteria</taxon>
        <taxon>Bacillati</taxon>
        <taxon>Bacillota</taxon>
        <taxon>Bacilli</taxon>
        <taxon>Bacillales</taxon>
        <taxon>Paenibacillaceae</taxon>
        <taxon>Aneurinibacillus group</taxon>
        <taxon>Aneurinibacillus</taxon>
    </lineage>
</organism>
<dbReference type="InterPro" id="IPR018060">
    <property type="entry name" value="HTH_AraC"/>
</dbReference>
<dbReference type="PANTHER" id="PTHR43280">
    <property type="entry name" value="ARAC-FAMILY TRANSCRIPTIONAL REGULATOR"/>
    <property type="match status" value="1"/>
</dbReference>
<keyword evidence="8" id="KW-1185">Reference proteome</keyword>
<dbReference type="PROSITE" id="PS01124">
    <property type="entry name" value="HTH_ARAC_FAMILY_2"/>
    <property type="match status" value="1"/>
</dbReference>
<keyword evidence="2" id="KW-0238">DNA-binding</keyword>
<dbReference type="SUPFAM" id="SSF46689">
    <property type="entry name" value="Homeodomain-like"/>
    <property type="match status" value="2"/>
</dbReference>
<sequence length="402" mass="46922">MKQNPAEAAFSHLLLSGTFVHEASFSEMQQTYGIYIHPHLVMAISIDRYPDLSIEKPLNWRIEIGQRLVEAIYKAVTIPFVWVWIEEGVLALLLEFTSEHRITKDLNEETLQIAKKIQKSADEMPVSVSIGIGTYYDDPYMLQHSYKEARKSMINRFFQGNRMIFQFEKEKNREESGQNYFSLKEKIEKERIELLARVRIGDVDGTVPILQIILEGLAEANKFNVNMFKSEVVDLVMMISRLVLEAGFSAETILSENAHFIQDLYQTIRYDKFIKKVCEYVRWLTEQVALTQTLEVSPVIRQAIRYMKENLRKKISLEDIAQYCCLSKYHLSHLFKKEIGVSVIDFLNKIRIEKAIYYLETTDLSIQQIADKVGFPDANYFSRTFKKYTQHSPTKYRSARLC</sequence>
<dbReference type="AlphaFoldDB" id="A0A1G8EC96"/>